<evidence type="ECO:0000256" key="1">
    <source>
        <dbReference type="SAM" id="MobiDB-lite"/>
    </source>
</evidence>
<feature type="compositionally biased region" description="Basic residues" evidence="1">
    <location>
        <begin position="233"/>
        <end position="245"/>
    </location>
</feature>
<dbReference type="Proteomes" id="UP000039865">
    <property type="component" value="Unassembled WGS sequence"/>
</dbReference>
<dbReference type="AlphaFoldDB" id="A0A078AAF4"/>
<organism evidence="2 3">
    <name type="scientific">Stylonychia lemnae</name>
    <name type="common">Ciliate</name>
    <dbReference type="NCBI Taxonomy" id="5949"/>
    <lineage>
        <taxon>Eukaryota</taxon>
        <taxon>Sar</taxon>
        <taxon>Alveolata</taxon>
        <taxon>Ciliophora</taxon>
        <taxon>Intramacronucleata</taxon>
        <taxon>Spirotrichea</taxon>
        <taxon>Stichotrichia</taxon>
        <taxon>Sporadotrichida</taxon>
        <taxon>Oxytrichidae</taxon>
        <taxon>Stylonychinae</taxon>
        <taxon>Stylonychia</taxon>
    </lineage>
</organism>
<gene>
    <name evidence="2" type="primary">Contig7796.g8313</name>
    <name evidence="2" type="ORF">STYLEM_8160</name>
</gene>
<evidence type="ECO:0000313" key="3">
    <source>
        <dbReference type="Proteomes" id="UP000039865"/>
    </source>
</evidence>
<feature type="compositionally biased region" description="Basic and acidic residues" evidence="1">
    <location>
        <begin position="152"/>
        <end position="171"/>
    </location>
</feature>
<keyword evidence="3" id="KW-1185">Reference proteome</keyword>
<name>A0A078AAF4_STYLE</name>
<dbReference type="InParanoid" id="A0A078AAF4"/>
<feature type="region of interest" description="Disordered" evidence="1">
    <location>
        <begin position="98"/>
        <end position="343"/>
    </location>
</feature>
<reference evidence="2 3" key="1">
    <citation type="submission" date="2014-06" db="EMBL/GenBank/DDBJ databases">
        <authorList>
            <person name="Swart Estienne"/>
        </authorList>
    </citation>
    <scope>NUCLEOTIDE SEQUENCE [LARGE SCALE GENOMIC DNA]</scope>
    <source>
        <strain evidence="2 3">130c</strain>
    </source>
</reference>
<proteinExistence type="predicted"/>
<accession>A0A078AAF4</accession>
<protein>
    <submittedName>
        <fullName evidence="2">Uncharacterized protein</fullName>
    </submittedName>
</protein>
<dbReference type="EMBL" id="CCKQ01007754">
    <property type="protein sequence ID" value="CDW79174.1"/>
    <property type="molecule type" value="Genomic_DNA"/>
</dbReference>
<feature type="compositionally biased region" description="Basic and acidic residues" evidence="1">
    <location>
        <begin position="276"/>
        <end position="298"/>
    </location>
</feature>
<feature type="compositionally biased region" description="Basic residues" evidence="1">
    <location>
        <begin position="132"/>
        <end position="141"/>
    </location>
</feature>
<evidence type="ECO:0000313" key="2">
    <source>
        <dbReference type="EMBL" id="CDW79174.1"/>
    </source>
</evidence>
<feature type="compositionally biased region" description="Basic and acidic residues" evidence="1">
    <location>
        <begin position="306"/>
        <end position="317"/>
    </location>
</feature>
<feature type="compositionally biased region" description="Basic and acidic residues" evidence="1">
    <location>
        <begin position="182"/>
        <end position="201"/>
    </location>
</feature>
<sequence length="419" mass="48554">MGNHGRSPFKKFVGQSRANLSQSTQFTQSEDRLCNFPTIFTEIHVGKKQLIELKDEKPETMTLKADFNIHSQKAFTQFQFICDIGEGNSFKKSKIRKLRGKRNPNAPKKEKKTMINNGGGGQNCDKSSSKKEKQKQRKKKKKGDDDDDVKDEEQKVEEKKSVEKVSLDELLKSNIPSGNSSVEKKLTVQEILAKKNQEKEQNMQQNPEIQIQVESNNSPQKKRKTVPSENLPKQRKNSPSKRSPSKKINNNLKENEQNPEINQKIQKKKRVNKQGIKIDTKFAKIEKQSEIQNQEKVKRSPTRSKTKIDNQKLNDQKKSKKRQSNSNQSAGNKRQKRKDKNDSMMLLIKINKKLDDIQNVNNAYEMNQTDLDTEGEQSMNQPLDPDLFLKKMQQNDNDDLIRTQEILYDEDNDRMMDCM</sequence>